<dbReference type="Gene3D" id="1.20.272.10">
    <property type="match status" value="1"/>
</dbReference>
<evidence type="ECO:0000313" key="2">
    <source>
        <dbReference type="EMBL" id="AUX09928.1"/>
    </source>
</evidence>
<dbReference type="GO" id="GO:0006260">
    <property type="term" value="P:DNA replication"/>
    <property type="evidence" value="ECO:0007669"/>
    <property type="project" value="InterPro"/>
</dbReference>
<evidence type="ECO:0000256" key="1">
    <source>
        <dbReference type="SAM" id="MobiDB-lite"/>
    </source>
</evidence>
<accession>A0A343TLF6</accession>
<feature type="compositionally biased region" description="Basic and acidic residues" evidence="1">
    <location>
        <begin position="1"/>
        <end position="15"/>
    </location>
</feature>
<dbReference type="OrthoDB" id="342981at2157"/>
<dbReference type="KEGG" id="hdf:AArcSl_2305"/>
<dbReference type="RefSeq" id="WP_217563448.1">
    <property type="nucleotide sequence ID" value="NZ_CP025066.1"/>
</dbReference>
<sequence>MAKENDEERQDRQQIDIHGNPVDDGDDEDDETVLNEKGEEMPWYECKSGANRFELVSLYQKSVRRSDEEVAAYCAWELVRSGHAMKFWERTILFIVEDLRANSEEALLIDYYHRLATERWDPESWEGRITAIHAALTAARARASRESTHANDWFSKVSEEREAAFEEGREPEADFPVTEDELELGGKYDVALDKHTYSGQNRGRDWHHFFVRASRVTEPGEPELSRKWQRRRLEIDSKREFSEEEIKHALKPVDPENRWAEDIVNPNEDLGDFDEEA</sequence>
<keyword evidence="3" id="KW-1185">Reference proteome</keyword>
<name>A0A343TLF6_9EURY</name>
<dbReference type="AlphaFoldDB" id="A0A343TLF6"/>
<organism evidence="2 3">
    <name type="scientific">Halalkaliarchaeum desulfuricum</name>
    <dbReference type="NCBI Taxonomy" id="2055893"/>
    <lineage>
        <taxon>Archaea</taxon>
        <taxon>Methanobacteriati</taxon>
        <taxon>Methanobacteriota</taxon>
        <taxon>Stenosarchaea group</taxon>
        <taxon>Halobacteria</taxon>
        <taxon>Halobacteriales</taxon>
        <taxon>Haloferacaceae</taxon>
        <taxon>Halalkaliarchaeum</taxon>
    </lineage>
</organism>
<evidence type="ECO:0000313" key="3">
    <source>
        <dbReference type="Proteomes" id="UP000263012"/>
    </source>
</evidence>
<proteinExistence type="predicted"/>
<dbReference type="EMBL" id="CP025066">
    <property type="protein sequence ID" value="AUX09928.1"/>
    <property type="molecule type" value="Genomic_DNA"/>
</dbReference>
<feature type="region of interest" description="Disordered" evidence="1">
    <location>
        <begin position="1"/>
        <end position="39"/>
    </location>
</feature>
<dbReference type="SUPFAM" id="SSF48019">
    <property type="entry name" value="post-AAA+ oligomerization domain-like"/>
    <property type="match status" value="1"/>
</dbReference>
<dbReference type="Proteomes" id="UP000263012">
    <property type="component" value="Chromosome"/>
</dbReference>
<dbReference type="GeneID" id="37878660"/>
<feature type="compositionally biased region" description="Acidic residues" evidence="1">
    <location>
        <begin position="23"/>
        <end position="33"/>
    </location>
</feature>
<dbReference type="GO" id="GO:0003677">
    <property type="term" value="F:DNA binding"/>
    <property type="evidence" value="ECO:0007669"/>
    <property type="project" value="InterPro"/>
</dbReference>
<dbReference type="InterPro" id="IPR008921">
    <property type="entry name" value="DNA_pol3_clamp-load_cplx_C"/>
</dbReference>
<gene>
    <name evidence="2" type="ORF">AArcSl_2305</name>
</gene>
<reference evidence="3" key="1">
    <citation type="submission" date="2017-11" db="EMBL/GenBank/DDBJ databases">
        <title>Phenotypic and genomic properties of facultatively anaerobic sulfur-reducing natronoarchaea from hypersaline soda lakes.</title>
        <authorList>
            <person name="Sorokin D.Y."/>
            <person name="Kublanov I.V."/>
            <person name="Roman P."/>
            <person name="Sinninghe Damste J.S."/>
            <person name="Golyshin P.N."/>
            <person name="Rojo D."/>
            <person name="Ciordia S."/>
            <person name="Mena M.D.C."/>
            <person name="Ferrer M."/>
            <person name="Messina E."/>
            <person name="Smedile F."/>
            <person name="La Spada G."/>
            <person name="La Cono V."/>
            <person name="Yakimov M.M."/>
        </authorList>
    </citation>
    <scope>NUCLEOTIDE SEQUENCE [LARGE SCALE GENOMIC DNA]</scope>
    <source>
        <strain evidence="3">AArc-Sl</strain>
    </source>
</reference>
<protein>
    <submittedName>
        <fullName evidence="2">Uncharacterized protein</fullName>
    </submittedName>
</protein>